<accession>A0A9P5TNN2</accession>
<evidence type="ECO:0000313" key="1">
    <source>
        <dbReference type="EMBL" id="KAF8901857.1"/>
    </source>
</evidence>
<keyword evidence="2" id="KW-1185">Reference proteome</keyword>
<dbReference type="EMBL" id="JADNYJ010000039">
    <property type="protein sequence ID" value="KAF8901857.1"/>
    <property type="molecule type" value="Genomic_DNA"/>
</dbReference>
<evidence type="ECO:0000313" key="2">
    <source>
        <dbReference type="Proteomes" id="UP000724874"/>
    </source>
</evidence>
<dbReference type="Proteomes" id="UP000724874">
    <property type="component" value="Unassembled WGS sequence"/>
</dbReference>
<name>A0A9P5TNN2_GYMJU</name>
<protein>
    <recommendedName>
        <fullName evidence="3">F-box domain-containing protein</fullName>
    </recommendedName>
</protein>
<proteinExistence type="predicted"/>
<dbReference type="OrthoDB" id="2269034at2759"/>
<comment type="caution">
    <text evidence="1">The sequence shown here is derived from an EMBL/GenBank/DDBJ whole genome shotgun (WGS) entry which is preliminary data.</text>
</comment>
<dbReference type="Gene3D" id="1.20.1280.50">
    <property type="match status" value="1"/>
</dbReference>
<dbReference type="AlphaFoldDB" id="A0A9P5TNN2"/>
<evidence type="ECO:0008006" key="3">
    <source>
        <dbReference type="Google" id="ProtNLM"/>
    </source>
</evidence>
<feature type="non-terminal residue" evidence="1">
    <location>
        <position position="201"/>
    </location>
</feature>
<organism evidence="1 2">
    <name type="scientific">Gymnopilus junonius</name>
    <name type="common">Spectacular rustgill mushroom</name>
    <name type="synonym">Gymnopilus spectabilis subsp. junonius</name>
    <dbReference type="NCBI Taxonomy" id="109634"/>
    <lineage>
        <taxon>Eukaryota</taxon>
        <taxon>Fungi</taxon>
        <taxon>Dikarya</taxon>
        <taxon>Basidiomycota</taxon>
        <taxon>Agaricomycotina</taxon>
        <taxon>Agaricomycetes</taxon>
        <taxon>Agaricomycetidae</taxon>
        <taxon>Agaricales</taxon>
        <taxon>Agaricineae</taxon>
        <taxon>Hymenogastraceae</taxon>
        <taxon>Gymnopilus</taxon>
    </lineage>
</organism>
<gene>
    <name evidence="1" type="ORF">CPB84DRAFT_1679295</name>
</gene>
<sequence>MFIDKIIVIRPRKPASEDEESKYEPPIPETPISHLLSSLAIPSQSEEDATRQYVQTLKDHREGLLNKMRDLADVIGETALAQYTVDATIREYAAIVHPLRSLPPELLSDIFLQCQFGGTLDEEPYIPNSFHPLQGPLLLTHVCRRWRMVALSTPGLWTTLKVQFKKAQNPELKFTQLTLISTWLSRSGSLPLTIGIHVKDY</sequence>
<reference evidence="1" key="1">
    <citation type="submission" date="2020-11" db="EMBL/GenBank/DDBJ databases">
        <authorList>
            <consortium name="DOE Joint Genome Institute"/>
            <person name="Ahrendt S."/>
            <person name="Riley R."/>
            <person name="Andreopoulos W."/>
            <person name="LaButti K."/>
            <person name="Pangilinan J."/>
            <person name="Ruiz-duenas F.J."/>
            <person name="Barrasa J.M."/>
            <person name="Sanchez-Garcia M."/>
            <person name="Camarero S."/>
            <person name="Miyauchi S."/>
            <person name="Serrano A."/>
            <person name="Linde D."/>
            <person name="Babiker R."/>
            <person name="Drula E."/>
            <person name="Ayuso-Fernandez I."/>
            <person name="Pacheco R."/>
            <person name="Padilla G."/>
            <person name="Ferreira P."/>
            <person name="Barriuso J."/>
            <person name="Kellner H."/>
            <person name="Castanera R."/>
            <person name="Alfaro M."/>
            <person name="Ramirez L."/>
            <person name="Pisabarro A.G."/>
            <person name="Kuo A."/>
            <person name="Tritt A."/>
            <person name="Lipzen A."/>
            <person name="He G."/>
            <person name="Yan M."/>
            <person name="Ng V."/>
            <person name="Cullen D."/>
            <person name="Martin F."/>
            <person name="Rosso M.-N."/>
            <person name="Henrissat B."/>
            <person name="Hibbett D."/>
            <person name="Martinez A.T."/>
            <person name="Grigoriev I.V."/>
        </authorList>
    </citation>
    <scope>NUCLEOTIDE SEQUENCE</scope>
    <source>
        <strain evidence="1">AH 44721</strain>
    </source>
</reference>